<name>A0A516X4H4_9ACTN</name>
<gene>
    <name evidence="1" type="ORF">FO059_12390</name>
</gene>
<dbReference type="EMBL" id="CP041765">
    <property type="protein sequence ID" value="QDQ97967.1"/>
    <property type="molecule type" value="Genomic_DNA"/>
</dbReference>
<keyword evidence="2" id="KW-1185">Reference proteome</keyword>
<reference evidence="1 2" key="1">
    <citation type="submission" date="2019-07" db="EMBL/GenBank/DDBJ databases">
        <title>Tomitella cavernea sp. nov., an actinomycete isolated from soil.</title>
        <authorList>
            <person name="Cheng J."/>
        </authorList>
    </citation>
    <scope>NUCLEOTIDE SEQUENCE [LARGE SCALE GENOMIC DNA]</scope>
    <source>
        <strain evidence="1 2">HY188</strain>
    </source>
</reference>
<dbReference type="Proteomes" id="UP000317344">
    <property type="component" value="Chromosome"/>
</dbReference>
<reference evidence="1 2" key="2">
    <citation type="submission" date="2019-07" db="EMBL/GenBank/DDBJ databases">
        <authorList>
            <person name="Huang Y."/>
        </authorList>
    </citation>
    <scope>NUCLEOTIDE SEQUENCE [LARGE SCALE GENOMIC DNA]</scope>
    <source>
        <strain evidence="1 2">HY188</strain>
    </source>
</reference>
<sequence length="75" mass="7980">MTDAPAAPHVPDNAERADFARDMLLMARATIDEALAELDTVLPGMPIPLRAANLCNRAACVEVHSAAKAIVNTNR</sequence>
<evidence type="ECO:0000313" key="2">
    <source>
        <dbReference type="Proteomes" id="UP000317344"/>
    </source>
</evidence>
<dbReference type="KEGG" id="toy:FO059_12390"/>
<dbReference type="RefSeq" id="WP_143909179.1">
    <property type="nucleotide sequence ID" value="NZ_CP041765.1"/>
</dbReference>
<dbReference type="AlphaFoldDB" id="A0A516X4H4"/>
<accession>A0A516X4H4</accession>
<evidence type="ECO:0000313" key="1">
    <source>
        <dbReference type="EMBL" id="QDQ97967.1"/>
    </source>
</evidence>
<organism evidence="1 2">
    <name type="scientific">Tomitella fengzijianii</name>
    <dbReference type="NCBI Taxonomy" id="2597660"/>
    <lineage>
        <taxon>Bacteria</taxon>
        <taxon>Bacillati</taxon>
        <taxon>Actinomycetota</taxon>
        <taxon>Actinomycetes</taxon>
        <taxon>Mycobacteriales</taxon>
        <taxon>Tomitella</taxon>
    </lineage>
</organism>
<protein>
    <submittedName>
        <fullName evidence="1">Uncharacterized protein</fullName>
    </submittedName>
</protein>
<proteinExistence type="predicted"/>